<evidence type="ECO:0000313" key="1">
    <source>
        <dbReference type="EMBL" id="XAH72821.1"/>
    </source>
</evidence>
<proteinExistence type="predicted"/>
<organism evidence="1 2">
    <name type="scientific">Kineothrix sedimenti</name>
    <dbReference type="NCBI Taxonomy" id="3123317"/>
    <lineage>
        <taxon>Bacteria</taxon>
        <taxon>Bacillati</taxon>
        <taxon>Bacillota</taxon>
        <taxon>Clostridia</taxon>
        <taxon>Lachnospirales</taxon>
        <taxon>Lachnospiraceae</taxon>
        <taxon>Kineothrix</taxon>
    </lineage>
</organism>
<dbReference type="RefSeq" id="WP_342756434.1">
    <property type="nucleotide sequence ID" value="NZ_CP146256.1"/>
</dbReference>
<protein>
    <recommendedName>
        <fullName evidence="3">Tranposon-transfer assisting protein</fullName>
    </recommendedName>
</protein>
<evidence type="ECO:0000313" key="2">
    <source>
        <dbReference type="Proteomes" id="UP001451571"/>
    </source>
</evidence>
<dbReference type="Proteomes" id="UP001451571">
    <property type="component" value="Chromosome"/>
</dbReference>
<dbReference type="EMBL" id="CP146256">
    <property type="protein sequence ID" value="XAH72821.1"/>
    <property type="molecule type" value="Genomic_DNA"/>
</dbReference>
<accession>A0ABZ3ERG9</accession>
<sequence>MIKYFKMKKKEIELKTLLYSYALNFVKEKEDILKVFVNLVTALKDVPPEELQEKLIEQIVSNMERSKE</sequence>
<name>A0ABZ3ERG9_9FIRM</name>
<reference evidence="1 2" key="1">
    <citation type="submission" date="2024-02" db="EMBL/GenBank/DDBJ databases">
        <title>Bacterial strain from lacustrine sediment.</title>
        <authorList>
            <person name="Petit C."/>
            <person name="Fadhlaoui K."/>
        </authorList>
    </citation>
    <scope>NUCLEOTIDE SEQUENCE [LARGE SCALE GENOMIC DNA]</scope>
    <source>
        <strain evidence="1 2">IPX-CK</strain>
    </source>
</reference>
<gene>
    <name evidence="1" type="ORF">V6984_15075</name>
</gene>
<evidence type="ECO:0008006" key="3">
    <source>
        <dbReference type="Google" id="ProtNLM"/>
    </source>
</evidence>
<keyword evidence="2" id="KW-1185">Reference proteome</keyword>